<feature type="compositionally biased region" description="Low complexity" evidence="1">
    <location>
        <begin position="683"/>
        <end position="707"/>
    </location>
</feature>
<dbReference type="AlphaFoldDB" id="A0A8R1E1Q9"/>
<feature type="region of interest" description="Disordered" evidence="1">
    <location>
        <begin position="595"/>
        <end position="658"/>
    </location>
</feature>
<dbReference type="SMART" id="SM00327">
    <property type="entry name" value="VWA"/>
    <property type="match status" value="2"/>
</dbReference>
<evidence type="ECO:0000313" key="4">
    <source>
        <dbReference type="Proteomes" id="UP000005237"/>
    </source>
</evidence>
<dbReference type="PANTHER" id="PTHR22588:SF3">
    <property type="entry name" value="VWFA DOMAIN-CONTAINING PROTEIN"/>
    <property type="match status" value="1"/>
</dbReference>
<name>A0A8R1E1Q9_CAEJA</name>
<accession>A0A8R1E1Q9</accession>
<organism evidence="3 4">
    <name type="scientific">Caenorhabditis japonica</name>
    <dbReference type="NCBI Taxonomy" id="281687"/>
    <lineage>
        <taxon>Eukaryota</taxon>
        <taxon>Metazoa</taxon>
        <taxon>Ecdysozoa</taxon>
        <taxon>Nematoda</taxon>
        <taxon>Chromadorea</taxon>
        <taxon>Rhabditida</taxon>
        <taxon>Rhabditina</taxon>
        <taxon>Rhabditomorpha</taxon>
        <taxon>Rhabditoidea</taxon>
        <taxon>Rhabditidae</taxon>
        <taxon>Peloderinae</taxon>
        <taxon>Caenorhabditis</taxon>
    </lineage>
</organism>
<reference evidence="3" key="2">
    <citation type="submission" date="2022-06" db="UniProtKB">
        <authorList>
            <consortium name="EnsemblMetazoa"/>
        </authorList>
    </citation>
    <scope>IDENTIFICATION</scope>
    <source>
        <strain evidence="3">DF5081</strain>
    </source>
</reference>
<reference evidence="4" key="1">
    <citation type="submission" date="2010-08" db="EMBL/GenBank/DDBJ databases">
        <authorList>
            <consortium name="Caenorhabditis japonica Sequencing Consortium"/>
            <person name="Wilson R.K."/>
        </authorList>
    </citation>
    <scope>NUCLEOTIDE SEQUENCE [LARGE SCALE GENOMIC DNA]</scope>
    <source>
        <strain evidence="4">DF5081</strain>
    </source>
</reference>
<dbReference type="CDD" id="cd01450">
    <property type="entry name" value="vWFA_subfamily_ECM"/>
    <property type="match status" value="1"/>
</dbReference>
<dbReference type="InterPro" id="IPR002035">
    <property type="entry name" value="VWF_A"/>
</dbReference>
<proteinExistence type="predicted"/>
<protein>
    <recommendedName>
        <fullName evidence="2">VWFA domain-containing protein</fullName>
    </recommendedName>
</protein>
<dbReference type="SUPFAM" id="SSF53300">
    <property type="entry name" value="vWA-like"/>
    <property type="match status" value="2"/>
</dbReference>
<dbReference type="PROSITE" id="PS50234">
    <property type="entry name" value="VWFA"/>
    <property type="match status" value="2"/>
</dbReference>
<feature type="domain" description="VWFA" evidence="2">
    <location>
        <begin position="821"/>
        <end position="990"/>
    </location>
</feature>
<dbReference type="Gene3D" id="3.40.50.410">
    <property type="entry name" value="von Willebrand factor, type A domain"/>
    <property type="match status" value="2"/>
</dbReference>
<keyword evidence="4" id="KW-1185">Reference proteome</keyword>
<dbReference type="InterPro" id="IPR036465">
    <property type="entry name" value="vWFA_dom_sf"/>
</dbReference>
<dbReference type="Pfam" id="PF00092">
    <property type="entry name" value="VWA"/>
    <property type="match status" value="2"/>
</dbReference>
<dbReference type="EnsemblMetazoa" id="CJA17656a.1">
    <property type="protein sequence ID" value="CJA17656a.1"/>
    <property type="gene ID" value="WBGene00136859"/>
</dbReference>
<feature type="compositionally biased region" description="Basic and acidic residues" evidence="1">
    <location>
        <begin position="616"/>
        <end position="626"/>
    </location>
</feature>
<feature type="compositionally biased region" description="Low complexity" evidence="1">
    <location>
        <begin position="627"/>
        <end position="658"/>
    </location>
</feature>
<feature type="region of interest" description="Disordered" evidence="1">
    <location>
        <begin position="680"/>
        <end position="716"/>
    </location>
</feature>
<feature type="region of interest" description="Disordered" evidence="1">
    <location>
        <begin position="335"/>
        <end position="376"/>
    </location>
</feature>
<evidence type="ECO:0000256" key="1">
    <source>
        <dbReference type="SAM" id="MobiDB-lite"/>
    </source>
</evidence>
<sequence>MDEMLELIKKLKVDFDKEQQWNRYVGGDILYDVIDEKSANTVNSYVSDSQNDLSLDETHKYFDFIMKKHYRTGTEIWRKKEEKASTFIIENIDTELEKRKLNGESILVSLKVPVEEVFLGANEPVVAFREDGGKDWKKGVFTTHTQFDQRICPPILDIIILFDTSGGNDTVVQQQKNWTIQIVRELPIHKDSVRVGLIPYAEEARSEFNLSRYSERADIIKNLDTLKFEQGDTKTGVALYKADEQIFQYSEGARLKANRIIIVFTDGLSMDNPTKAAKALRRKGVKIYAISVNSIGFVPEMLGIVGDADNIFGPTDEDRLTDRLLSDVERARSCDVEPKRNEKTTSAFTSKTTELPLVSEESKSETEATKTPSSALSKSLEVKAVKPIDKSIKKSFAKSSSEEAKSSNSVEDISMDESTTLSSSAMHSNLNSKTSIFKSTKRFGFTTSKPALSENEASTPSSSSEPVQLFTVESKQENLLDQTNTEHTPTKKPFSSKIKNKEKLATSTTPETKSTTVTTITSTPTSTTVCITQPIVSSTVPSIRHSTVSSFLTKLGVKKEVDPVSKFLGRDVSNSAISTENGELNDEKVFEEANSAFEKSKQGTTSSKTSVPNTSENDKSDSRSDSKVSPSKSSRESTTLAPTTTASRSSTVTRFTTISPSTKEKTRFAFSTRVTHRPIFPLSSKSSTTTTAPSSSVPSSTTPATSTRKWTPTRSPTATFNTLASITAFPTLLSMEKAVTLPVEIESNGSIRHMKKKIRRIIKRRRNILPASLNKKVTETVPIVKHEPTQTISPVRSILKSEVAEVKEEEVAISGVQCPMDILFVVDSSGSIARTYDTHKDYLTLLIKKVEPSRSHRVGLIQFAGPHIQKMEWSFDSHSKNSQLLSAIRSVRHLTGTTYIGAALELSLILLDSRRKHTETTVILISDGFSQDDSTQQAKLLRQLPNVKMYAISLNKLTNTKYLTDIVGDRKNLFINNESKWFEEFFTKKLRCIPTRK</sequence>
<dbReference type="Proteomes" id="UP000005237">
    <property type="component" value="Unassembled WGS sequence"/>
</dbReference>
<evidence type="ECO:0000259" key="2">
    <source>
        <dbReference type="PROSITE" id="PS50234"/>
    </source>
</evidence>
<dbReference type="InterPro" id="IPR052229">
    <property type="entry name" value="Collagen-VI/PIF"/>
</dbReference>
<feature type="domain" description="VWFA" evidence="2">
    <location>
        <begin position="157"/>
        <end position="328"/>
    </location>
</feature>
<dbReference type="PANTHER" id="PTHR22588">
    <property type="entry name" value="VWFA DOMAIN-CONTAINING PROTEIN"/>
    <property type="match status" value="1"/>
</dbReference>
<evidence type="ECO:0000313" key="3">
    <source>
        <dbReference type="EnsemblMetazoa" id="CJA17656a.1"/>
    </source>
</evidence>
<feature type="region of interest" description="Disordered" evidence="1">
    <location>
        <begin position="481"/>
        <end position="510"/>
    </location>
</feature>
<feature type="compositionally biased region" description="Polar residues" evidence="1">
    <location>
        <begin position="344"/>
        <end position="353"/>
    </location>
</feature>